<evidence type="ECO:0000313" key="3">
    <source>
        <dbReference type="Proteomes" id="UP000038009"/>
    </source>
</evidence>
<feature type="compositionally biased region" description="Polar residues" evidence="1">
    <location>
        <begin position="299"/>
        <end position="314"/>
    </location>
</feature>
<dbReference type="VEuPathDB" id="TriTrypDB:Lsey_0118_0180"/>
<dbReference type="AlphaFoldDB" id="A0A0N1PC00"/>
<sequence>MQAQRREEKCALHEQVNPAGTRQSNGYPYSPLQSTTSTEGARTSAANFTALMPPSMWSRSPITAAERRSSDSSESSSSSKFRKHKSPHLPVAKNGSADSLEVGTGYRKLSPPHSYPSNLSPSHDRRCGSSLSEVSVSTTENEPDTAIPPPPLATAAAIISTNRTVNASDYTPFPEKPGKMEGTDRETTEFTSTSLPKLARLRFGYESRFVPRAAPHSPSEKADSAILADATPQSPFSATSSAAANASAGNTPNSAPFATPLLPPITDATLASTPVAAPPAVPADLAMTPPHYDRDHASTNENEASKLQSSSSEPCQRPLPPPPLYHGTAASIHGAEPMLRTAATPPIVPHRLHRNRADDVGDAEAHAPETGFIPMPEIPAEVPHKCPSQHQSAPTTMPAQTQAGNMRTRSARRPTQSVQTARARAQQRRRAVSSSPQPRRSPATPQPDFFPGAKRLDDDRVPLSTKLVLGAACVVGVALVGYLARSIYRYASVDLMGASTPVPASKFARERMPKAAVVTDKAAAKIAREIRDRIVSNMQSAVQTKELSAVVAKGSE</sequence>
<dbReference type="EMBL" id="LJSK01000118">
    <property type="protein sequence ID" value="KPI86735.1"/>
    <property type="molecule type" value="Genomic_DNA"/>
</dbReference>
<proteinExistence type="predicted"/>
<name>A0A0N1PC00_LEPSE</name>
<feature type="compositionally biased region" description="Low complexity" evidence="1">
    <location>
        <begin position="129"/>
        <end position="140"/>
    </location>
</feature>
<comment type="caution">
    <text evidence="2">The sequence shown here is derived from an EMBL/GenBank/DDBJ whole genome shotgun (WGS) entry which is preliminary data.</text>
</comment>
<feature type="region of interest" description="Disordered" evidence="1">
    <location>
        <begin position="281"/>
        <end position="329"/>
    </location>
</feature>
<feature type="compositionally biased region" description="Low complexity" evidence="1">
    <location>
        <begin position="432"/>
        <end position="447"/>
    </location>
</feature>
<dbReference type="OrthoDB" id="10675436at2759"/>
<feature type="region of interest" description="Disordered" evidence="1">
    <location>
        <begin position="383"/>
        <end position="456"/>
    </location>
</feature>
<accession>A0A0N1PC00</accession>
<feature type="region of interest" description="Disordered" evidence="1">
    <location>
        <begin position="167"/>
        <end position="195"/>
    </location>
</feature>
<feature type="region of interest" description="Disordered" evidence="1">
    <location>
        <begin position="1"/>
        <end position="151"/>
    </location>
</feature>
<feature type="compositionally biased region" description="Basic and acidic residues" evidence="1">
    <location>
        <begin position="176"/>
        <end position="188"/>
    </location>
</feature>
<feature type="compositionally biased region" description="Basic and acidic residues" evidence="1">
    <location>
        <begin position="1"/>
        <end position="12"/>
    </location>
</feature>
<feature type="compositionally biased region" description="Low complexity" evidence="1">
    <location>
        <begin position="230"/>
        <end position="255"/>
    </location>
</feature>
<feature type="compositionally biased region" description="Polar residues" evidence="1">
    <location>
        <begin position="18"/>
        <end position="47"/>
    </location>
</feature>
<dbReference type="OMA" id="PHARETP"/>
<reference evidence="2 3" key="1">
    <citation type="journal article" date="2015" name="PLoS Pathog.">
        <title>Leptomonas seymouri: Adaptations to the Dixenous Life Cycle Analyzed by Genome Sequencing, Transcriptome Profiling and Co-infection with Leishmania donovani.</title>
        <authorList>
            <person name="Kraeva N."/>
            <person name="Butenko A."/>
            <person name="Hlavacova J."/>
            <person name="Kostygov A."/>
            <person name="Myskova J."/>
            <person name="Grybchuk D."/>
            <person name="Lestinova T."/>
            <person name="Votypka J."/>
            <person name="Volf P."/>
            <person name="Opperdoes F."/>
            <person name="Flegontov P."/>
            <person name="Lukes J."/>
            <person name="Yurchenko V."/>
        </authorList>
    </citation>
    <scope>NUCLEOTIDE SEQUENCE [LARGE SCALE GENOMIC DNA]</scope>
    <source>
        <strain evidence="2 3">ATCC 30220</strain>
    </source>
</reference>
<gene>
    <name evidence="2" type="ORF">ABL78_4205</name>
</gene>
<evidence type="ECO:0000313" key="2">
    <source>
        <dbReference type="EMBL" id="KPI86735.1"/>
    </source>
</evidence>
<feature type="compositionally biased region" description="Polar residues" evidence="1">
    <location>
        <begin position="388"/>
        <end position="416"/>
    </location>
</feature>
<feature type="region of interest" description="Disordered" evidence="1">
    <location>
        <begin position="211"/>
        <end position="260"/>
    </location>
</feature>
<protein>
    <submittedName>
        <fullName evidence="2">Uncharacterized protein</fullName>
    </submittedName>
</protein>
<evidence type="ECO:0000256" key="1">
    <source>
        <dbReference type="SAM" id="MobiDB-lite"/>
    </source>
</evidence>
<keyword evidence="3" id="KW-1185">Reference proteome</keyword>
<organism evidence="2 3">
    <name type="scientific">Leptomonas seymouri</name>
    <dbReference type="NCBI Taxonomy" id="5684"/>
    <lineage>
        <taxon>Eukaryota</taxon>
        <taxon>Discoba</taxon>
        <taxon>Euglenozoa</taxon>
        <taxon>Kinetoplastea</taxon>
        <taxon>Metakinetoplastina</taxon>
        <taxon>Trypanosomatida</taxon>
        <taxon>Trypanosomatidae</taxon>
        <taxon>Leishmaniinae</taxon>
        <taxon>Leptomonas</taxon>
    </lineage>
</organism>
<dbReference type="Proteomes" id="UP000038009">
    <property type="component" value="Unassembled WGS sequence"/>
</dbReference>